<dbReference type="Pfam" id="PF01494">
    <property type="entry name" value="FAD_binding_3"/>
    <property type="match status" value="1"/>
</dbReference>
<dbReference type="InterPro" id="IPR013154">
    <property type="entry name" value="ADH-like_N"/>
</dbReference>
<evidence type="ECO:0000256" key="1">
    <source>
        <dbReference type="ARBA" id="ARBA00023002"/>
    </source>
</evidence>
<feature type="domain" description="Alcohol dehydrogenase-like N-terminal" evidence="3">
    <location>
        <begin position="21"/>
        <end position="123"/>
    </location>
</feature>
<dbReference type="InterPro" id="IPR011032">
    <property type="entry name" value="GroES-like_sf"/>
</dbReference>
<keyword evidence="5" id="KW-1185">Reference proteome</keyword>
<dbReference type="PANTHER" id="PTHR43401">
    <property type="entry name" value="L-THREONINE 3-DEHYDROGENASE"/>
    <property type="match status" value="1"/>
</dbReference>
<reference evidence="4 5" key="1">
    <citation type="submission" date="2017-01" db="EMBL/GenBank/DDBJ databases">
        <authorList>
            <person name="Erauso G."/>
        </authorList>
    </citation>
    <scope>NUCLEOTIDE SEQUENCE [LARGE SCALE GENOMIC DNA]</scope>
    <source>
        <strain evidence="4">MESINF1</strain>
    </source>
</reference>
<sequence>MKALFYLGPGKLELREVEKPAGDVVIRVLGAGICGTDLKTYLKGHPMFKPPTILGHECYGRIEATDNYHGSLKVGDTVAVAPYLECGKCDSCKRGVPELCKFKTFVETGCFSEYISMSEEHALRGLFKVEDDPLYSLAEPLACVYNGFEKLGRKPEKLLIVGGGPMGMLLALVGLSEGCETRIVEKSEWRLEYIRRAGIEGSSERPDGTFDSIVLAVNVPELVGEYTPLLADGGSLLLFSGYPKDATISVDPYAVHYREVSITGSFGFGFKHFEKAVGSLSTNRDLFGKLITHRFDMRNAREAFELLNRGRAMKIIFGM</sequence>
<evidence type="ECO:0000313" key="4">
    <source>
        <dbReference type="EMBL" id="SSC11950.1"/>
    </source>
</evidence>
<name>A0A7Z7LE08_9BACT</name>
<evidence type="ECO:0000313" key="5">
    <source>
        <dbReference type="Proteomes" id="UP000250796"/>
    </source>
</evidence>
<dbReference type="EMBL" id="LS974202">
    <property type="protein sequence ID" value="SSC11950.1"/>
    <property type="molecule type" value="Genomic_DNA"/>
</dbReference>
<evidence type="ECO:0000259" key="3">
    <source>
        <dbReference type="Pfam" id="PF08240"/>
    </source>
</evidence>
<dbReference type="Gene3D" id="3.90.180.10">
    <property type="entry name" value="Medium-chain alcohol dehydrogenases, catalytic domain"/>
    <property type="match status" value="1"/>
</dbReference>
<dbReference type="SUPFAM" id="SSF50129">
    <property type="entry name" value="GroES-like"/>
    <property type="match status" value="1"/>
</dbReference>
<dbReference type="Pfam" id="PF08240">
    <property type="entry name" value="ADH_N"/>
    <property type="match status" value="1"/>
</dbReference>
<keyword evidence="1" id="KW-0560">Oxidoreductase</keyword>
<dbReference type="Proteomes" id="UP000250796">
    <property type="component" value="Chromosome MESINF"/>
</dbReference>
<dbReference type="InterPro" id="IPR002938">
    <property type="entry name" value="FAD-bd"/>
</dbReference>
<dbReference type="RefSeq" id="WP_169698372.1">
    <property type="nucleotide sequence ID" value="NZ_LS974202.1"/>
</dbReference>
<dbReference type="KEGG" id="minf:MESINF_0501"/>
<accession>A0A7Z7LE08</accession>
<dbReference type="GO" id="GO:0071949">
    <property type="term" value="F:FAD binding"/>
    <property type="evidence" value="ECO:0007669"/>
    <property type="project" value="InterPro"/>
</dbReference>
<dbReference type="Gene3D" id="3.40.50.720">
    <property type="entry name" value="NAD(P)-binding Rossmann-like Domain"/>
    <property type="match status" value="1"/>
</dbReference>
<dbReference type="InterPro" id="IPR036291">
    <property type="entry name" value="NAD(P)-bd_dom_sf"/>
</dbReference>
<proteinExistence type="predicted"/>
<dbReference type="AlphaFoldDB" id="A0A7Z7LE08"/>
<protein>
    <submittedName>
        <fullName evidence="4">Alcohol dehydrogenase GroES domain protein</fullName>
    </submittedName>
</protein>
<feature type="domain" description="FAD-binding" evidence="2">
    <location>
        <begin position="158"/>
        <end position="199"/>
    </location>
</feature>
<dbReference type="PANTHER" id="PTHR43401:SF2">
    <property type="entry name" value="L-THREONINE 3-DEHYDROGENASE"/>
    <property type="match status" value="1"/>
</dbReference>
<dbReference type="SUPFAM" id="SSF51735">
    <property type="entry name" value="NAD(P)-binding Rossmann-fold domains"/>
    <property type="match status" value="1"/>
</dbReference>
<evidence type="ECO:0000259" key="2">
    <source>
        <dbReference type="Pfam" id="PF01494"/>
    </source>
</evidence>
<organism evidence="4 5">
    <name type="scientific">Mesotoga infera</name>
    <dbReference type="NCBI Taxonomy" id="1236046"/>
    <lineage>
        <taxon>Bacteria</taxon>
        <taxon>Thermotogati</taxon>
        <taxon>Thermotogota</taxon>
        <taxon>Thermotogae</taxon>
        <taxon>Kosmotogales</taxon>
        <taxon>Kosmotogaceae</taxon>
        <taxon>Mesotoga</taxon>
    </lineage>
</organism>
<dbReference type="InterPro" id="IPR050129">
    <property type="entry name" value="Zn_alcohol_dh"/>
</dbReference>
<gene>
    <name evidence="4" type="ORF">MESINF_0501</name>
</gene>
<dbReference type="GO" id="GO:0016491">
    <property type="term" value="F:oxidoreductase activity"/>
    <property type="evidence" value="ECO:0007669"/>
    <property type="project" value="UniProtKB-KW"/>
</dbReference>